<protein>
    <submittedName>
        <fullName evidence="1">Uncharacterized protein</fullName>
    </submittedName>
</protein>
<comment type="caution">
    <text evidence="1">The sequence shown here is derived from an EMBL/GenBank/DDBJ whole genome shotgun (WGS) entry which is preliminary data.</text>
</comment>
<accession>A0A3M7H6P1</accession>
<name>A0A3M7H6P1_HORWE</name>
<evidence type="ECO:0000313" key="2">
    <source>
        <dbReference type="Proteomes" id="UP000281468"/>
    </source>
</evidence>
<dbReference type="EMBL" id="QWIQ01000084">
    <property type="protein sequence ID" value="RMZ09071.1"/>
    <property type="molecule type" value="Genomic_DNA"/>
</dbReference>
<dbReference type="Proteomes" id="UP000281468">
    <property type="component" value="Unassembled WGS sequence"/>
</dbReference>
<proteinExistence type="predicted"/>
<organism evidence="1 2">
    <name type="scientific">Hortaea werneckii</name>
    <name type="common">Black yeast</name>
    <name type="synonym">Cladosporium werneckii</name>
    <dbReference type="NCBI Taxonomy" id="91943"/>
    <lineage>
        <taxon>Eukaryota</taxon>
        <taxon>Fungi</taxon>
        <taxon>Dikarya</taxon>
        <taxon>Ascomycota</taxon>
        <taxon>Pezizomycotina</taxon>
        <taxon>Dothideomycetes</taxon>
        <taxon>Dothideomycetidae</taxon>
        <taxon>Mycosphaerellales</taxon>
        <taxon>Teratosphaeriaceae</taxon>
        <taxon>Hortaea</taxon>
    </lineage>
</organism>
<gene>
    <name evidence="1" type="ORF">D0862_03734</name>
</gene>
<dbReference type="VEuPathDB" id="FungiDB:BTJ68_08959"/>
<sequence length="293" mass="34413">MAKWSTYGFTAYYKSRSQVQLHSLRRLKPLVSKRCFRQPPYRVSPLFSYDKGTQYTLETTTAEQIQDLLSFYRLQRWGFVIYRCTYGNDDAWASFMRHVNQRTKQHVLTDTHDSPTLAGSLDWNVQEDQSLDGASKDEVRRRFKQWVASGARAEFPSDLDADETRFLPIENPRYNYCIHVDRPSLNSVVKHASQPDQPDLKKRGWVNLIRAHESWDYPDFDRFDWAARAREMESEEEDPFDEGEEEVEGSKLSDVGWMKVCVDGLIPDVYAALTSPHMWDNMYCRPPNEIMKR</sequence>
<reference evidence="1 2" key="1">
    <citation type="journal article" date="2018" name="BMC Genomics">
        <title>Genomic evidence for intraspecific hybridization in a clonal and extremely halotolerant yeast.</title>
        <authorList>
            <person name="Gostincar C."/>
            <person name="Stajich J.E."/>
            <person name="Zupancic J."/>
            <person name="Zalar P."/>
            <person name="Gunde-Cimerman N."/>
        </authorList>
    </citation>
    <scope>NUCLEOTIDE SEQUENCE [LARGE SCALE GENOMIC DNA]</scope>
    <source>
        <strain evidence="1 2">EXF-171</strain>
    </source>
</reference>
<dbReference type="AlphaFoldDB" id="A0A3M7H6P1"/>
<evidence type="ECO:0000313" key="1">
    <source>
        <dbReference type="EMBL" id="RMZ09071.1"/>
    </source>
</evidence>